<protein>
    <recommendedName>
        <fullName evidence="1">R13L1/DRL21-like LRR repeat region domain-containing protein</fullName>
    </recommendedName>
</protein>
<organism evidence="2 3">
    <name type="scientific">Acer negundo</name>
    <name type="common">Box elder</name>
    <dbReference type="NCBI Taxonomy" id="4023"/>
    <lineage>
        <taxon>Eukaryota</taxon>
        <taxon>Viridiplantae</taxon>
        <taxon>Streptophyta</taxon>
        <taxon>Embryophyta</taxon>
        <taxon>Tracheophyta</taxon>
        <taxon>Spermatophyta</taxon>
        <taxon>Magnoliopsida</taxon>
        <taxon>eudicotyledons</taxon>
        <taxon>Gunneridae</taxon>
        <taxon>Pentapetalae</taxon>
        <taxon>rosids</taxon>
        <taxon>malvids</taxon>
        <taxon>Sapindales</taxon>
        <taxon>Sapindaceae</taxon>
        <taxon>Hippocastanoideae</taxon>
        <taxon>Acereae</taxon>
        <taxon>Acer</taxon>
    </lineage>
</organism>
<dbReference type="EMBL" id="JAJSOW010000106">
    <property type="protein sequence ID" value="KAI9162249.1"/>
    <property type="molecule type" value="Genomic_DNA"/>
</dbReference>
<dbReference type="PANTHER" id="PTHR47186:SF30">
    <property type="entry name" value="EF-HAND DOMAIN-CONTAINING PROTEIN"/>
    <property type="match status" value="1"/>
</dbReference>
<dbReference type="Pfam" id="PF25019">
    <property type="entry name" value="LRR_R13L1-DRL21"/>
    <property type="match status" value="2"/>
</dbReference>
<gene>
    <name evidence="2" type="ORF">LWI28_025372</name>
</gene>
<reference evidence="2" key="1">
    <citation type="journal article" date="2022" name="Plant J.">
        <title>Strategies of tolerance reflected in two North American maple genomes.</title>
        <authorList>
            <person name="McEvoy S.L."/>
            <person name="Sezen U.U."/>
            <person name="Trouern-Trend A."/>
            <person name="McMahon S.M."/>
            <person name="Schaberg P.G."/>
            <person name="Yang J."/>
            <person name="Wegrzyn J.L."/>
            <person name="Swenson N.G."/>
        </authorList>
    </citation>
    <scope>NUCLEOTIDE SEQUENCE</scope>
    <source>
        <strain evidence="2">91603</strain>
    </source>
</reference>
<dbReference type="InterPro" id="IPR056789">
    <property type="entry name" value="LRR_R13L1-DRL21"/>
</dbReference>
<dbReference type="Proteomes" id="UP001064489">
    <property type="component" value="Chromosome 2"/>
</dbReference>
<feature type="domain" description="R13L1/DRL21-like LRR repeat region" evidence="1">
    <location>
        <begin position="53"/>
        <end position="102"/>
    </location>
</feature>
<evidence type="ECO:0000259" key="1">
    <source>
        <dbReference type="Pfam" id="PF25019"/>
    </source>
</evidence>
<feature type="domain" description="R13L1/DRL21-like LRR repeat region" evidence="1">
    <location>
        <begin position="124"/>
        <end position="161"/>
    </location>
</feature>
<reference evidence="2" key="2">
    <citation type="submission" date="2023-02" db="EMBL/GenBank/DDBJ databases">
        <authorList>
            <person name="Swenson N.G."/>
            <person name="Wegrzyn J.L."/>
            <person name="Mcevoy S.L."/>
        </authorList>
    </citation>
    <scope>NUCLEOTIDE SEQUENCE</scope>
    <source>
        <strain evidence="2">91603</strain>
        <tissue evidence="2">Leaf</tissue>
    </source>
</reference>
<sequence>MGKIINLRHLINYGTFALSYMPKGIERLVFLRTLSKLVVGGDGDGHNSQECSLDCLKKLDYLRGSLVIRGLGNVIDGAEAKNANLRSKKYLHHLELYFDCKPQMTCLRLDRFVVGGGPNDMGLGCLKNLNKLRGELWLEGLGEVVDEAEAKNAQLMNKKNL</sequence>
<proteinExistence type="predicted"/>
<evidence type="ECO:0000313" key="3">
    <source>
        <dbReference type="Proteomes" id="UP001064489"/>
    </source>
</evidence>
<accession>A0AAD5NJS8</accession>
<keyword evidence="3" id="KW-1185">Reference proteome</keyword>
<comment type="caution">
    <text evidence="2">The sequence shown here is derived from an EMBL/GenBank/DDBJ whole genome shotgun (WGS) entry which is preliminary data.</text>
</comment>
<dbReference type="PANTHER" id="PTHR47186">
    <property type="entry name" value="LEUCINE-RICH REPEAT-CONTAINING PROTEIN 57"/>
    <property type="match status" value="1"/>
</dbReference>
<name>A0AAD5NJS8_ACENE</name>
<dbReference type="AlphaFoldDB" id="A0AAD5NJS8"/>
<evidence type="ECO:0000313" key="2">
    <source>
        <dbReference type="EMBL" id="KAI9162249.1"/>
    </source>
</evidence>